<dbReference type="Proteomes" id="UP000304148">
    <property type="component" value="Chromosome"/>
</dbReference>
<dbReference type="AlphaFoldDB" id="A0A383RC69"/>
<protein>
    <submittedName>
        <fullName evidence="1">Uncharacterized protein</fullName>
    </submittedName>
</protein>
<gene>
    <name evidence="1" type="ORF">PBLR_12526</name>
</gene>
<accession>A0A383RC69</accession>
<organism evidence="1 2">
    <name type="scientific">Paenibacillus alvei</name>
    <name type="common">Bacillus alvei</name>
    <dbReference type="NCBI Taxonomy" id="44250"/>
    <lineage>
        <taxon>Bacteria</taxon>
        <taxon>Bacillati</taxon>
        <taxon>Bacillota</taxon>
        <taxon>Bacilli</taxon>
        <taxon>Bacillales</taxon>
        <taxon>Paenibacillaceae</taxon>
        <taxon>Paenibacillus</taxon>
    </lineage>
</organism>
<proteinExistence type="predicted"/>
<dbReference type="EMBL" id="LS992241">
    <property type="protein sequence ID" value="SYX84104.1"/>
    <property type="molecule type" value="Genomic_DNA"/>
</dbReference>
<evidence type="ECO:0000313" key="1">
    <source>
        <dbReference type="EMBL" id="SYX84104.1"/>
    </source>
</evidence>
<dbReference type="RefSeq" id="WP_138186060.1">
    <property type="nucleotide sequence ID" value="NZ_LS992241.1"/>
</dbReference>
<sequence length="334" mass="36969">MNVKKTVVAVMLVSALSTGVLSEADYLPRAFAQQAKAKIEVSEEMIAKVKKAIKDAMPNSAYEIVDYSQVGMPDLPDGEYIRFELRDKRGNIVVNSQSEEIVLFSLVADLKDVPLSILTAGKNKLKELDPKMAQVKDASRGKDTWTLHGMNLATFVTIDGKSGKVTKATISYAKAPDKSKVDIARKTMKLLNGGQDVKVLDGVNLNYNPQNKEGKVLKFFDEGLKNSILHKVHIGADTGKVWEAELLREKEYYKSDDEYKQTFAQPILTSEQAITKAAPTVKQLFGVDLKGSKVAIQLDRYTFTKQGQPTVIALVNPKGTFHTFEQQPMKGLKN</sequence>
<evidence type="ECO:0000313" key="2">
    <source>
        <dbReference type="Proteomes" id="UP000304148"/>
    </source>
</evidence>
<reference evidence="2" key="1">
    <citation type="submission" date="2018-08" db="EMBL/GenBank/DDBJ databases">
        <authorList>
            <person name="Chevrot R."/>
        </authorList>
    </citation>
    <scope>NUCLEOTIDE SEQUENCE [LARGE SCALE GENOMIC DNA]</scope>
</reference>
<name>A0A383RC69_PAEAL</name>